<feature type="compositionally biased region" description="Basic residues" evidence="1">
    <location>
        <begin position="30"/>
        <end position="39"/>
    </location>
</feature>
<feature type="region of interest" description="Disordered" evidence="1">
    <location>
        <begin position="30"/>
        <end position="69"/>
    </location>
</feature>
<gene>
    <name evidence="2" type="ORF">CPAG_03136</name>
</gene>
<dbReference type="EMBL" id="DS268110">
    <property type="protein sequence ID" value="KMM66797.1"/>
    <property type="molecule type" value="Genomic_DNA"/>
</dbReference>
<reference evidence="3" key="2">
    <citation type="journal article" date="2009" name="Genome Res.">
        <title>Comparative genomic analyses of the human fungal pathogens Coccidioides and their relatives.</title>
        <authorList>
            <person name="Sharpton T.J."/>
            <person name="Stajich J.E."/>
            <person name="Rounsley S.D."/>
            <person name="Gardner M.J."/>
            <person name="Wortman J.R."/>
            <person name="Jordar V.S."/>
            <person name="Maiti R."/>
            <person name="Kodira C.D."/>
            <person name="Neafsey D.E."/>
            <person name="Zeng Q."/>
            <person name="Hung C.-Y."/>
            <person name="McMahan C."/>
            <person name="Muszewska A."/>
            <person name="Grynberg M."/>
            <person name="Mandel M.A."/>
            <person name="Kellner E.M."/>
            <person name="Barker B.M."/>
            <person name="Galgiani J.N."/>
            <person name="Orbach M.J."/>
            <person name="Kirkland T.N."/>
            <person name="Cole G.T."/>
            <person name="Henn M.R."/>
            <person name="Birren B.W."/>
            <person name="Taylor J.W."/>
        </authorList>
    </citation>
    <scope>NUCLEOTIDE SEQUENCE [LARGE SCALE GENOMIC DNA]</scope>
    <source>
        <strain evidence="3">RMSCC 3488</strain>
    </source>
</reference>
<organism evidence="2 3">
    <name type="scientific">Coccidioides posadasii RMSCC 3488</name>
    <dbReference type="NCBI Taxonomy" id="454284"/>
    <lineage>
        <taxon>Eukaryota</taxon>
        <taxon>Fungi</taxon>
        <taxon>Dikarya</taxon>
        <taxon>Ascomycota</taxon>
        <taxon>Pezizomycotina</taxon>
        <taxon>Eurotiomycetes</taxon>
        <taxon>Eurotiomycetidae</taxon>
        <taxon>Onygenales</taxon>
        <taxon>Onygenaceae</taxon>
        <taxon>Coccidioides</taxon>
    </lineage>
</organism>
<feature type="compositionally biased region" description="Basic residues" evidence="1">
    <location>
        <begin position="50"/>
        <end position="61"/>
    </location>
</feature>
<dbReference type="Proteomes" id="UP000054567">
    <property type="component" value="Unassembled WGS sequence"/>
</dbReference>
<evidence type="ECO:0000313" key="2">
    <source>
        <dbReference type="EMBL" id="KMM66797.1"/>
    </source>
</evidence>
<evidence type="ECO:0000313" key="3">
    <source>
        <dbReference type="Proteomes" id="UP000054567"/>
    </source>
</evidence>
<name>A0A0J6I5X0_COCPO</name>
<protein>
    <submittedName>
        <fullName evidence="2">Uncharacterized protein</fullName>
    </submittedName>
</protein>
<dbReference type="AlphaFoldDB" id="A0A0J6I5X0"/>
<dbReference type="VEuPathDB" id="FungiDB:CPAG_03136"/>
<reference evidence="3" key="3">
    <citation type="journal article" date="2010" name="Genome Res.">
        <title>Population genomic sequencing of Coccidioides fungi reveals recent hybridization and transposon control.</title>
        <authorList>
            <person name="Neafsey D.E."/>
            <person name="Barker B.M."/>
            <person name="Sharpton T.J."/>
            <person name="Stajich J.E."/>
            <person name="Park D.J."/>
            <person name="Whiston E."/>
            <person name="Hung C.-Y."/>
            <person name="McMahan C."/>
            <person name="White J."/>
            <person name="Sykes S."/>
            <person name="Heiman D."/>
            <person name="Young S."/>
            <person name="Zeng Q."/>
            <person name="Abouelleil A."/>
            <person name="Aftuck L."/>
            <person name="Bessette D."/>
            <person name="Brown A."/>
            <person name="FitzGerald M."/>
            <person name="Lui A."/>
            <person name="Macdonald J.P."/>
            <person name="Priest M."/>
            <person name="Orbach M.J."/>
            <person name="Galgiani J.N."/>
            <person name="Kirkland T.N."/>
            <person name="Cole G.T."/>
            <person name="Birren B.W."/>
            <person name="Henn M.R."/>
            <person name="Taylor J.W."/>
            <person name="Rounsley S.D."/>
        </authorList>
    </citation>
    <scope>NUCLEOTIDE SEQUENCE [LARGE SCALE GENOMIC DNA]</scope>
    <source>
        <strain evidence="3">RMSCC 3488</strain>
    </source>
</reference>
<proteinExistence type="predicted"/>
<evidence type="ECO:0000256" key="1">
    <source>
        <dbReference type="SAM" id="MobiDB-lite"/>
    </source>
</evidence>
<sequence length="69" mass="7898">MARYHDLWGIEGGVRTPIFPGFRGQECRRRSGKLSKAGRRGWEGSCSISKGRRSMQHRKLGERRVSRPA</sequence>
<accession>A0A0J6I5X0</accession>
<reference evidence="2 3" key="1">
    <citation type="submission" date="2007-06" db="EMBL/GenBank/DDBJ databases">
        <title>The Genome Sequence of Coccidioides posadasii RMSCC_3488.</title>
        <authorList>
            <consortium name="Coccidioides Genome Resources Consortium"/>
            <consortium name="The Broad Institute Genome Sequencing Platform"/>
            <person name="Henn M.R."/>
            <person name="Sykes S."/>
            <person name="Young S."/>
            <person name="Jaffe D."/>
            <person name="Berlin A."/>
            <person name="Alvarez P."/>
            <person name="Butler J."/>
            <person name="Gnerre S."/>
            <person name="Grabherr M."/>
            <person name="Mauceli E."/>
            <person name="Brockman W."/>
            <person name="Kodira C."/>
            <person name="Alvarado L."/>
            <person name="Zeng Q."/>
            <person name="Crawford M."/>
            <person name="Antoine C."/>
            <person name="Devon K."/>
            <person name="Galgiani J."/>
            <person name="Orsborn K."/>
            <person name="Lewis M.L."/>
            <person name="Nusbaum C."/>
            <person name="Galagan J."/>
            <person name="Birren B."/>
        </authorList>
    </citation>
    <scope>NUCLEOTIDE SEQUENCE [LARGE SCALE GENOMIC DNA]</scope>
    <source>
        <strain evidence="2 3">RMSCC 3488</strain>
    </source>
</reference>